<comment type="caution">
    <text evidence="1">The sequence shown here is derived from an EMBL/GenBank/DDBJ whole genome shotgun (WGS) entry which is preliminary data.</text>
</comment>
<sequence length="148" mass="16758">MASSLLLKAESPYREFTRKPINKYNTHGPPFDVPVTITDRDGSLLHEREGRGLLYTIVTHNDVEFLEKYFAIDPRAIPNLFELPDGDEAICDFGNWFRNAAESGSLGTLQTLLNYTTKGHDTTKPIRLIRANFQLLNAFYAYTSLLAC</sequence>
<protein>
    <submittedName>
        <fullName evidence="1">Uncharacterized protein</fullName>
    </submittedName>
</protein>
<accession>F9G0A1</accession>
<dbReference type="STRING" id="660025.F9G0A1"/>
<dbReference type="OrthoDB" id="823504at2759"/>
<name>F9G0A1_FUSOF</name>
<evidence type="ECO:0000313" key="1">
    <source>
        <dbReference type="EMBL" id="EGU77403.1"/>
    </source>
</evidence>
<dbReference type="AlphaFoldDB" id="F9G0A1"/>
<reference evidence="1" key="1">
    <citation type="journal article" date="2012" name="Mol. Plant Microbe Interact.">
        <title>A highly conserved effector in Fusarium oxysporum is required for full virulence on Arabidopsis.</title>
        <authorList>
            <person name="Thatcher L.F."/>
            <person name="Gardiner D.M."/>
            <person name="Kazan K."/>
            <person name="Manners J."/>
        </authorList>
    </citation>
    <scope>NUCLEOTIDE SEQUENCE [LARGE SCALE GENOMIC DNA]</scope>
    <source>
        <strain evidence="1">Fo5176</strain>
    </source>
</reference>
<dbReference type="EMBL" id="AFQF01002983">
    <property type="protein sequence ID" value="EGU77403.1"/>
    <property type="molecule type" value="Genomic_DNA"/>
</dbReference>
<proteinExistence type="predicted"/>
<gene>
    <name evidence="1" type="ORF">FOXB_12083</name>
</gene>
<organism evidence="1">
    <name type="scientific">Fusarium oxysporum (strain Fo5176)</name>
    <name type="common">Fusarium vascular wilt</name>
    <dbReference type="NCBI Taxonomy" id="660025"/>
    <lineage>
        <taxon>Eukaryota</taxon>
        <taxon>Fungi</taxon>
        <taxon>Dikarya</taxon>
        <taxon>Ascomycota</taxon>
        <taxon>Pezizomycotina</taxon>
        <taxon>Sordariomycetes</taxon>
        <taxon>Hypocreomycetidae</taxon>
        <taxon>Hypocreales</taxon>
        <taxon>Nectriaceae</taxon>
        <taxon>Fusarium</taxon>
        <taxon>Fusarium oxysporum species complex</taxon>
    </lineage>
</organism>